<accession>A0A6J5XDL5</accession>
<evidence type="ECO:0000313" key="3">
    <source>
        <dbReference type="EMBL" id="CAB4280304.1"/>
    </source>
</evidence>
<feature type="compositionally biased region" description="Low complexity" evidence="2">
    <location>
        <begin position="52"/>
        <end position="69"/>
    </location>
</feature>
<dbReference type="EMBL" id="CAEKKB010000005">
    <property type="protein sequence ID" value="CAB4310717.1"/>
    <property type="molecule type" value="Genomic_DNA"/>
</dbReference>
<feature type="region of interest" description="Disordered" evidence="2">
    <location>
        <begin position="1"/>
        <end position="27"/>
    </location>
</feature>
<organism evidence="4 6">
    <name type="scientific">Prunus armeniaca</name>
    <name type="common">Apricot</name>
    <name type="synonym">Armeniaca vulgaris</name>
    <dbReference type="NCBI Taxonomy" id="36596"/>
    <lineage>
        <taxon>Eukaryota</taxon>
        <taxon>Viridiplantae</taxon>
        <taxon>Streptophyta</taxon>
        <taxon>Embryophyta</taxon>
        <taxon>Tracheophyta</taxon>
        <taxon>Spermatophyta</taxon>
        <taxon>Magnoliopsida</taxon>
        <taxon>eudicotyledons</taxon>
        <taxon>Gunneridae</taxon>
        <taxon>Pentapetalae</taxon>
        <taxon>rosids</taxon>
        <taxon>fabids</taxon>
        <taxon>Rosales</taxon>
        <taxon>Rosaceae</taxon>
        <taxon>Amygdaloideae</taxon>
        <taxon>Amygdaleae</taxon>
        <taxon>Prunus</taxon>
    </lineage>
</organism>
<dbReference type="Proteomes" id="UP000507245">
    <property type="component" value="Unassembled WGS sequence"/>
</dbReference>
<dbReference type="PANTHER" id="PTHR31071">
    <property type="entry name" value="GB|AAF24581.1"/>
    <property type="match status" value="1"/>
</dbReference>
<reference evidence="6" key="1">
    <citation type="journal article" date="2020" name="Genome Biol.">
        <title>Gamete binning: chromosome-level and haplotype-resolved genome assembly enabled by high-throughput single-cell sequencing of gamete genomes.</title>
        <authorList>
            <person name="Campoy J.A."/>
            <person name="Sun H."/>
            <person name="Goel M."/>
            <person name="Jiao W.-B."/>
            <person name="Folz-Donahue K."/>
            <person name="Wang N."/>
            <person name="Rubio M."/>
            <person name="Liu C."/>
            <person name="Kukat C."/>
            <person name="Ruiz D."/>
            <person name="Huettel B."/>
            <person name="Schneeberger K."/>
        </authorList>
    </citation>
    <scope>NUCLEOTIDE SEQUENCE [LARGE SCALE GENOMIC DNA]</scope>
    <source>
        <strain evidence="6">cv. Rojo Pasion</strain>
    </source>
</reference>
<sequence length="378" mass="43130">MEEMMMRTSSATSSPETSRNETINSIEPITTSTCPSWKLYENPFYNSHLRHQNQPQQQQQQQQCQSSSSSNKQQVHHCLHLPISARKLAATFWDLTFFKPVMESEIDYTRAQIIELKAELEYERKARKKLESSNKRLTKELGEERRGRKAIERVCEELAREISFGKSEISRMKKEIEEERKMLRMAEVLREERVQMKLAEARILFEEKLFELEGCKQMQSTENSHFKIKDKSEDVNAAIFSGKSASNDKNIGVDCSRDSMSLVVLGEKSSAFSGDHNNDYVSSVSATTSRSVLLGEKAACSDNSGGFSSIAIQKRASPEPENPHIKRGIKGFVEFPRVVRPIGSKSRHWGTKLECQKAQLRILLKQKSPIRSNSFIIS</sequence>
<evidence type="ECO:0000256" key="1">
    <source>
        <dbReference type="SAM" id="Coils"/>
    </source>
</evidence>
<feature type="region of interest" description="Disordered" evidence="2">
    <location>
        <begin position="50"/>
        <end position="69"/>
    </location>
</feature>
<dbReference type="OrthoDB" id="777875at2759"/>
<evidence type="ECO:0008006" key="7">
    <source>
        <dbReference type="Google" id="ProtNLM"/>
    </source>
</evidence>
<proteinExistence type="predicted"/>
<dbReference type="PANTHER" id="PTHR31071:SF39">
    <property type="entry name" value="PROTEIN BRANCHLESS TRICHOME"/>
    <property type="match status" value="1"/>
</dbReference>
<keyword evidence="6" id="KW-1185">Reference proteome</keyword>
<gene>
    <name evidence="3" type="ORF">CURHAP_LOCUS33126</name>
    <name evidence="4" type="ORF">ORAREDHAP_LOCUS32686</name>
</gene>
<keyword evidence="1" id="KW-0175">Coiled coil</keyword>
<dbReference type="AlphaFoldDB" id="A0A6J5XDL5"/>
<dbReference type="EMBL" id="CAEKDK010000005">
    <property type="protein sequence ID" value="CAB4280304.1"/>
    <property type="molecule type" value="Genomic_DNA"/>
</dbReference>
<evidence type="ECO:0000313" key="5">
    <source>
        <dbReference type="Proteomes" id="UP000507222"/>
    </source>
</evidence>
<evidence type="ECO:0000256" key="2">
    <source>
        <dbReference type="SAM" id="MobiDB-lite"/>
    </source>
</evidence>
<feature type="coiled-coil region" evidence="1">
    <location>
        <begin position="113"/>
        <end position="189"/>
    </location>
</feature>
<dbReference type="InterPro" id="IPR043424">
    <property type="entry name" value="BLT-like"/>
</dbReference>
<name>A0A6J5XDL5_PRUAR</name>
<evidence type="ECO:0000313" key="4">
    <source>
        <dbReference type="EMBL" id="CAB4310717.1"/>
    </source>
</evidence>
<dbReference type="Proteomes" id="UP000507222">
    <property type="component" value="Unassembled WGS sequence"/>
</dbReference>
<feature type="compositionally biased region" description="Polar residues" evidence="2">
    <location>
        <begin position="7"/>
        <end position="27"/>
    </location>
</feature>
<reference evidence="4 5" key="2">
    <citation type="submission" date="2020-05" db="EMBL/GenBank/DDBJ databases">
        <authorList>
            <person name="Campoy J."/>
            <person name="Schneeberger K."/>
            <person name="Spophaly S."/>
        </authorList>
    </citation>
    <scope>NUCLEOTIDE SEQUENCE [LARGE SCALE GENOMIC DNA]</scope>
    <source>
        <strain evidence="4">PruArmRojPasFocal</strain>
    </source>
</reference>
<protein>
    <recommendedName>
        <fullName evidence="7">Protein BRANCHLESS TRICHOME</fullName>
    </recommendedName>
</protein>
<evidence type="ECO:0000313" key="6">
    <source>
        <dbReference type="Proteomes" id="UP000507245"/>
    </source>
</evidence>